<dbReference type="EMBL" id="CP163441">
    <property type="protein sequence ID" value="XDQ45655.1"/>
    <property type="molecule type" value="Genomic_DNA"/>
</dbReference>
<feature type="compositionally biased region" description="Polar residues" evidence="1">
    <location>
        <begin position="11"/>
        <end position="25"/>
    </location>
</feature>
<reference evidence="2" key="1">
    <citation type="submission" date="2024-07" db="EMBL/GenBank/DDBJ databases">
        <authorList>
            <person name="Yu S.T."/>
        </authorList>
    </citation>
    <scope>NUCLEOTIDE SEQUENCE</scope>
    <source>
        <strain evidence="2">R39</strain>
    </source>
</reference>
<accession>A0AB39QSG8</accession>
<evidence type="ECO:0000313" key="2">
    <source>
        <dbReference type="EMBL" id="XDQ45655.1"/>
    </source>
</evidence>
<dbReference type="AlphaFoldDB" id="A0AB39QSG8"/>
<sequence>MRDAAGRTDDTGATVTETVGSTRSPASPADYRLLLPDGWFRVRIDPEGRTRSIDALVDRKFEGVDNAPHLKRQLRDELLAQATAAYQDGGIELYLSFQQAGPLTIPASLLVTLVRPAPGTAQPDPAELARRLSVGMDAEATVVELAAGTTVRVRRVTGRPGTPAPAGAPGSADEVLPSVTVDYQLPVPGTAAHLLLTFSTPLLQIADAMVELFDAVAGSLTWLDGAATHE</sequence>
<feature type="compositionally biased region" description="Basic and acidic residues" evidence="1">
    <location>
        <begin position="1"/>
        <end position="10"/>
    </location>
</feature>
<gene>
    <name evidence="2" type="ORF">AB5J52_27275</name>
</gene>
<organism evidence="2">
    <name type="scientific">Streptomyces sp. R39</name>
    <dbReference type="NCBI Taxonomy" id="3238631"/>
    <lineage>
        <taxon>Bacteria</taxon>
        <taxon>Bacillati</taxon>
        <taxon>Actinomycetota</taxon>
        <taxon>Actinomycetes</taxon>
        <taxon>Kitasatosporales</taxon>
        <taxon>Streptomycetaceae</taxon>
        <taxon>Streptomyces</taxon>
    </lineage>
</organism>
<protein>
    <submittedName>
        <fullName evidence="2">Uncharacterized protein</fullName>
    </submittedName>
</protein>
<proteinExistence type="predicted"/>
<dbReference type="RefSeq" id="WP_369224501.1">
    <property type="nucleotide sequence ID" value="NZ_CP163441.1"/>
</dbReference>
<name>A0AB39QSG8_9ACTN</name>
<evidence type="ECO:0000256" key="1">
    <source>
        <dbReference type="SAM" id="MobiDB-lite"/>
    </source>
</evidence>
<feature type="region of interest" description="Disordered" evidence="1">
    <location>
        <begin position="1"/>
        <end position="27"/>
    </location>
</feature>